<evidence type="ECO:0000313" key="3">
    <source>
        <dbReference type="EMBL" id="MDR5712765.1"/>
    </source>
</evidence>
<dbReference type="PRINTS" id="PR00080">
    <property type="entry name" value="SDRFAMILY"/>
</dbReference>
<keyword evidence="4" id="KW-1185">Reference proteome</keyword>
<evidence type="ECO:0000256" key="1">
    <source>
        <dbReference type="ARBA" id="ARBA00006484"/>
    </source>
</evidence>
<dbReference type="PRINTS" id="PR00081">
    <property type="entry name" value="GDHRDH"/>
</dbReference>
<dbReference type="Pfam" id="PF13561">
    <property type="entry name" value="adh_short_C2"/>
    <property type="match status" value="1"/>
</dbReference>
<protein>
    <submittedName>
        <fullName evidence="3">SDR family NAD(P)-dependent oxidoreductase</fullName>
    </submittedName>
</protein>
<dbReference type="InterPro" id="IPR036291">
    <property type="entry name" value="NAD(P)-bd_dom_sf"/>
</dbReference>
<reference evidence="4" key="1">
    <citation type="submission" date="2023-07" db="EMBL/GenBank/DDBJ databases">
        <title>Description of three actinobacteria isolated from air of manufacturing shop in a pharmaceutical factory.</title>
        <authorList>
            <person name="Zhang D.-F."/>
        </authorList>
    </citation>
    <scope>NUCLEOTIDE SEQUENCE [LARGE SCALE GENOMIC DNA]</scope>
    <source>
        <strain evidence="4">CCTCC AB 207010</strain>
    </source>
</reference>
<dbReference type="Proteomes" id="UP001260872">
    <property type="component" value="Unassembled WGS sequence"/>
</dbReference>
<dbReference type="Gene3D" id="3.40.50.720">
    <property type="entry name" value="NAD(P)-binding Rossmann-like Domain"/>
    <property type="match status" value="1"/>
</dbReference>
<dbReference type="PANTHER" id="PTHR43943:SF17">
    <property type="entry name" value="3-PHENYLPROPIONATE-DIHYDRODIOL_CINNAMIC ACID-DIHYDRODIOL DEHYDROGENASE"/>
    <property type="match status" value="1"/>
</dbReference>
<sequence length="277" mass="28807">MDEDERGNNAVPQQLRWRAQEGRTMDLQLAGKKALVTGGTRGIGRAVVEGLLAEGASVAFCARSADAVATVAEELSVPEVVVRGSAVDVSDQEALAGWVDSAAQELGGIDVVVGNVSALAIDESPENWKTSFSTDLMGTVNLVTAALPHLERSEAASVVTISSVSGREIDFAAGPYGTFKAAIVHYTQGLAYQLAGKNIRANTVSPGNTYFEGGVWPSIEANDPEFFAEALGLNPTGRMARPEEIANAVVFLASGAASFITGTNLVVDGALTRGVQL</sequence>
<dbReference type="EMBL" id="JAVKGT010000036">
    <property type="protein sequence ID" value="MDR5712765.1"/>
    <property type="molecule type" value="Genomic_DNA"/>
</dbReference>
<organism evidence="3 4">
    <name type="scientific">Nesterenkonia flava</name>
    <dbReference type="NCBI Taxonomy" id="469799"/>
    <lineage>
        <taxon>Bacteria</taxon>
        <taxon>Bacillati</taxon>
        <taxon>Actinomycetota</taxon>
        <taxon>Actinomycetes</taxon>
        <taxon>Micrococcales</taxon>
        <taxon>Micrococcaceae</taxon>
        <taxon>Nesterenkonia</taxon>
    </lineage>
</organism>
<evidence type="ECO:0000256" key="2">
    <source>
        <dbReference type="ARBA" id="ARBA00023002"/>
    </source>
</evidence>
<dbReference type="RefSeq" id="WP_310538137.1">
    <property type="nucleotide sequence ID" value="NZ_BAAAOC010000075.1"/>
</dbReference>
<gene>
    <name evidence="3" type="ORF">RH857_11595</name>
</gene>
<comment type="similarity">
    <text evidence="1">Belongs to the short-chain dehydrogenases/reductases (SDR) family.</text>
</comment>
<dbReference type="InterPro" id="IPR002347">
    <property type="entry name" value="SDR_fam"/>
</dbReference>
<dbReference type="PANTHER" id="PTHR43943">
    <property type="entry name" value="DEHYDROGENASE/REDUCTASE (SDR FAMILY) MEMBER 4"/>
    <property type="match status" value="1"/>
</dbReference>
<comment type="caution">
    <text evidence="3">The sequence shown here is derived from an EMBL/GenBank/DDBJ whole genome shotgun (WGS) entry which is preliminary data.</text>
</comment>
<keyword evidence="2" id="KW-0560">Oxidoreductase</keyword>
<evidence type="ECO:0000313" key="4">
    <source>
        <dbReference type="Proteomes" id="UP001260872"/>
    </source>
</evidence>
<dbReference type="SUPFAM" id="SSF51735">
    <property type="entry name" value="NAD(P)-binding Rossmann-fold domains"/>
    <property type="match status" value="1"/>
</dbReference>
<proteinExistence type="inferred from homology"/>
<name>A0ABU1FVR3_9MICC</name>
<accession>A0ABU1FVR3</accession>